<dbReference type="SUPFAM" id="SSF55729">
    <property type="entry name" value="Acyl-CoA N-acyltransferases (Nat)"/>
    <property type="match status" value="1"/>
</dbReference>
<dbReference type="AlphaFoldDB" id="A0A0N1PH01"/>
<dbReference type="Proteomes" id="UP000053240">
    <property type="component" value="Unassembled WGS sequence"/>
</dbReference>
<reference evidence="1 2" key="1">
    <citation type="journal article" date="2015" name="Nat. Commun.">
        <title>Outbred genome sequencing and CRISPR/Cas9 gene editing in butterflies.</title>
        <authorList>
            <person name="Li X."/>
            <person name="Fan D."/>
            <person name="Zhang W."/>
            <person name="Liu G."/>
            <person name="Zhang L."/>
            <person name="Zhao L."/>
            <person name="Fang X."/>
            <person name="Chen L."/>
            <person name="Dong Y."/>
            <person name="Chen Y."/>
            <person name="Ding Y."/>
            <person name="Zhao R."/>
            <person name="Feng M."/>
            <person name="Zhu Y."/>
            <person name="Feng Y."/>
            <person name="Jiang X."/>
            <person name="Zhu D."/>
            <person name="Xiang H."/>
            <person name="Feng X."/>
            <person name="Li S."/>
            <person name="Wang J."/>
            <person name="Zhang G."/>
            <person name="Kronforst M.R."/>
            <person name="Wang W."/>
        </authorList>
    </citation>
    <scope>NUCLEOTIDE SEQUENCE [LARGE SCALE GENOMIC DNA]</scope>
    <source>
        <strain evidence="1">Ya'a_city_454_Pm</strain>
        <tissue evidence="1">Whole body</tissue>
    </source>
</reference>
<evidence type="ECO:0000313" key="2">
    <source>
        <dbReference type="Proteomes" id="UP000053240"/>
    </source>
</evidence>
<keyword evidence="2" id="KW-1185">Reference proteome</keyword>
<dbReference type="InParanoid" id="A0A0N1PH01"/>
<dbReference type="EMBL" id="KQ460419">
    <property type="protein sequence ID" value="KPJ14861.1"/>
    <property type="molecule type" value="Genomic_DNA"/>
</dbReference>
<accession>A0A0N1PH01</accession>
<sequence>MECLGARAPERGPRLGLSLVTRLAFRFKANITTTTWLALGEEVAEETPATLLLLIGENLPAMRPYRENDCRSRHRLWSIVLWSLKAPLVTNKMNTTMVMQGDRKSNFPREYERWEADGATWIIQDLPPEDDEKFIEILVDHLSTDEVLCSITRLAEHPESVKGISDFWRVCLAERTSIACYKEVDGVRTLAGGNCCVLAKKDDKPSIEIKGDEWKTVYEGLKFPEDKCDPFEYLGEDKLLVGYGLVVQREFRGARLGARILNAREPLCKQLGVKAATTVFTGISSQKLAARCGYKVIAEATVHEMSQAGLKYPKDDQRSIKLMVKRFE</sequence>
<evidence type="ECO:0008006" key="3">
    <source>
        <dbReference type="Google" id="ProtNLM"/>
    </source>
</evidence>
<dbReference type="GO" id="GO:0008080">
    <property type="term" value="F:N-acetyltransferase activity"/>
    <property type="evidence" value="ECO:0007669"/>
    <property type="project" value="TreeGrafter"/>
</dbReference>
<dbReference type="PANTHER" id="PTHR20905">
    <property type="entry name" value="N-ACETYLTRANSFERASE-RELATED"/>
    <property type="match status" value="1"/>
</dbReference>
<protein>
    <recommendedName>
        <fullName evidence="3">N-acetyltransferase domain-containing protein</fullName>
    </recommendedName>
</protein>
<name>A0A0N1PH01_PAPMA</name>
<dbReference type="PANTHER" id="PTHR20905:SF32">
    <property type="entry name" value="ARYLALKYLAMINE N-ACETYLTRANSFERASE-LIKE 7, ISOFORM A"/>
    <property type="match status" value="1"/>
</dbReference>
<gene>
    <name evidence="1" type="ORF">RR48_02187</name>
</gene>
<dbReference type="Gene3D" id="3.40.630.30">
    <property type="match status" value="1"/>
</dbReference>
<organism evidence="1 2">
    <name type="scientific">Papilio machaon</name>
    <name type="common">Old World swallowtail butterfly</name>
    <dbReference type="NCBI Taxonomy" id="76193"/>
    <lineage>
        <taxon>Eukaryota</taxon>
        <taxon>Metazoa</taxon>
        <taxon>Ecdysozoa</taxon>
        <taxon>Arthropoda</taxon>
        <taxon>Hexapoda</taxon>
        <taxon>Insecta</taxon>
        <taxon>Pterygota</taxon>
        <taxon>Neoptera</taxon>
        <taxon>Endopterygota</taxon>
        <taxon>Lepidoptera</taxon>
        <taxon>Glossata</taxon>
        <taxon>Ditrysia</taxon>
        <taxon>Papilionoidea</taxon>
        <taxon>Papilionidae</taxon>
        <taxon>Papilioninae</taxon>
        <taxon>Papilio</taxon>
    </lineage>
</organism>
<proteinExistence type="predicted"/>
<evidence type="ECO:0000313" key="1">
    <source>
        <dbReference type="EMBL" id="KPJ14861.1"/>
    </source>
</evidence>
<dbReference type="InterPro" id="IPR016181">
    <property type="entry name" value="Acyl_CoA_acyltransferase"/>
</dbReference>